<protein>
    <recommendedName>
        <fullName evidence="5">DUF47 family protein</fullName>
    </recommendedName>
</protein>
<gene>
    <name evidence="3" type="ORF">IPA_03610</name>
</gene>
<dbReference type="InterPro" id="IPR018445">
    <property type="entry name" value="Put_Phosphate_transp_reg"/>
</dbReference>
<comment type="similarity">
    <text evidence="1">Belongs to the UPF0111 family.</text>
</comment>
<dbReference type="Proteomes" id="UP001063698">
    <property type="component" value="Chromosome"/>
</dbReference>
<evidence type="ECO:0000256" key="2">
    <source>
        <dbReference type="SAM" id="Coils"/>
    </source>
</evidence>
<dbReference type="Pfam" id="PF01865">
    <property type="entry name" value="PhoU_div"/>
    <property type="match status" value="1"/>
</dbReference>
<organism evidence="3 4">
    <name type="scientific">Ignicoccus pacificus DSM 13166</name>
    <dbReference type="NCBI Taxonomy" id="940294"/>
    <lineage>
        <taxon>Archaea</taxon>
        <taxon>Thermoproteota</taxon>
        <taxon>Thermoprotei</taxon>
        <taxon>Desulfurococcales</taxon>
        <taxon>Desulfurococcaceae</taxon>
        <taxon>Ignicoccus</taxon>
    </lineage>
</organism>
<keyword evidence="4" id="KW-1185">Reference proteome</keyword>
<feature type="coiled-coil region" evidence="2">
    <location>
        <begin position="53"/>
        <end position="87"/>
    </location>
</feature>
<sequence>MEELPEGGYIEMDAEAQRSASIAEINLINAIDNMLRMLIEEVRTIYANIDKLRNSSEVEIDSLIKEVRNVKEEVERFKDDAMEYLARVPSGLIMKDIFGPIILGLNNANQLIEGSFYRLALLAKRGKAGEKLSGVTKDLLGLVMDQLEYLSKTIRIMSDYPKEAIEVVKKCGKAEDEIDKLYRSQLYDVLSEAKECPCAILAWEIVGNIEDASDVLKDVAENFRYYLLHKV</sequence>
<name>A0A977KCH0_9CREN</name>
<dbReference type="EMBL" id="CP006868">
    <property type="protein sequence ID" value="UXD22331.1"/>
    <property type="molecule type" value="Genomic_DNA"/>
</dbReference>
<evidence type="ECO:0000256" key="1">
    <source>
        <dbReference type="ARBA" id="ARBA00008591"/>
    </source>
</evidence>
<dbReference type="KEGG" id="ipc:IPA_03610"/>
<evidence type="ECO:0000313" key="4">
    <source>
        <dbReference type="Proteomes" id="UP001063698"/>
    </source>
</evidence>
<dbReference type="InterPro" id="IPR038078">
    <property type="entry name" value="PhoU-like_sf"/>
</dbReference>
<accession>A0A977KCH0</accession>
<dbReference type="Gene3D" id="1.20.58.220">
    <property type="entry name" value="Phosphate transport system protein phou homolog 2, domain 2"/>
    <property type="match status" value="1"/>
</dbReference>
<evidence type="ECO:0008006" key="5">
    <source>
        <dbReference type="Google" id="ProtNLM"/>
    </source>
</evidence>
<reference evidence="3" key="1">
    <citation type="submission" date="2013-11" db="EMBL/GenBank/DDBJ databases">
        <title>Comparative genomics of Ignicoccus.</title>
        <authorList>
            <person name="Podar M."/>
        </authorList>
    </citation>
    <scope>NUCLEOTIDE SEQUENCE</scope>
    <source>
        <strain evidence="3">DSM 13166</strain>
    </source>
</reference>
<dbReference type="AlphaFoldDB" id="A0A977KCH0"/>
<proteinExistence type="inferred from homology"/>
<evidence type="ECO:0000313" key="3">
    <source>
        <dbReference type="EMBL" id="UXD22331.1"/>
    </source>
</evidence>
<keyword evidence="2" id="KW-0175">Coiled coil</keyword>